<protein>
    <recommendedName>
        <fullName evidence="1">DNA2/NAM7 helicase helicase domain-containing protein</fullName>
    </recommendedName>
</protein>
<dbReference type="Gene3D" id="3.40.50.300">
    <property type="entry name" value="P-loop containing nucleotide triphosphate hydrolases"/>
    <property type="match status" value="1"/>
</dbReference>
<evidence type="ECO:0000313" key="2">
    <source>
        <dbReference type="EMBL" id="KAK7387347.1"/>
    </source>
</evidence>
<reference evidence="2 3" key="1">
    <citation type="submission" date="2024-01" db="EMBL/GenBank/DDBJ databases">
        <title>The genomes of 5 underutilized Papilionoideae crops provide insights into root nodulation and disease resistanc.</title>
        <authorList>
            <person name="Jiang F."/>
        </authorList>
    </citation>
    <scope>NUCLEOTIDE SEQUENCE [LARGE SCALE GENOMIC DNA]</scope>
    <source>
        <strain evidence="2">DUOXIRENSHENG_FW03</strain>
        <tissue evidence="2">Leaves</tissue>
    </source>
</reference>
<keyword evidence="3" id="KW-1185">Reference proteome</keyword>
<dbReference type="Pfam" id="PF13086">
    <property type="entry name" value="AAA_11"/>
    <property type="match status" value="1"/>
</dbReference>
<proteinExistence type="predicted"/>
<dbReference type="GO" id="GO:0004386">
    <property type="term" value="F:helicase activity"/>
    <property type="evidence" value="ECO:0007669"/>
    <property type="project" value="InterPro"/>
</dbReference>
<dbReference type="Proteomes" id="UP001386955">
    <property type="component" value="Unassembled WGS sequence"/>
</dbReference>
<comment type="caution">
    <text evidence="2">The sequence shown here is derived from an EMBL/GenBank/DDBJ whole genome shotgun (WGS) entry which is preliminary data.</text>
</comment>
<accession>A0AAN9S1G4</accession>
<dbReference type="SUPFAM" id="SSF52540">
    <property type="entry name" value="P-loop containing nucleoside triphosphate hydrolases"/>
    <property type="match status" value="1"/>
</dbReference>
<feature type="domain" description="DNA2/NAM7 helicase helicase" evidence="1">
    <location>
        <begin position="196"/>
        <end position="403"/>
    </location>
</feature>
<dbReference type="InterPro" id="IPR027417">
    <property type="entry name" value="P-loop_NTPase"/>
</dbReference>
<dbReference type="PANTHER" id="PTHR10887:SF529">
    <property type="entry name" value="P-LOOP NUCLEOSIDE TRIPHOSPHATE HYDROLASE SUPERFAMILY PROTEIN"/>
    <property type="match status" value="1"/>
</dbReference>
<name>A0AAN9S1G4_PSOTE</name>
<gene>
    <name evidence="2" type="ORF">VNO78_28075</name>
</gene>
<dbReference type="InterPro" id="IPR041677">
    <property type="entry name" value="DNA2/NAM7_AAA_11"/>
</dbReference>
<dbReference type="PANTHER" id="PTHR10887">
    <property type="entry name" value="DNA2/NAM7 HELICASE FAMILY"/>
    <property type="match status" value="1"/>
</dbReference>
<dbReference type="AlphaFoldDB" id="A0AAN9S1G4"/>
<sequence length="433" mass="49257">MSYYLNSFILPLIEETRADLCSSMKILAEAPVCEMTDINFSEDYKPPHDLLYQIEMKTVADSDRKGNTYEPETGQLIALTEKRPTCIGDLNNREKSYLIALIKRDGTYVYGIYGFAVYLMNVTTNLRIWNALNSDPDGPDIHVVKQLLQPDSAVRAVVYSRPFVMCVGENCAQCFSNERYSIDVSNIGAVIRSFDLNEAQEEGVLSCLAARECSHQNTVKLIWGPPGTGKTKTVGSLLFALCKRKCKTLTCAPTNVAILEVASRFLILVMKSIDYHTYGLGDIVLFGNKKRMSIHDHDDLLDIFLDYRVNILAKCFAPLSGWKHHLELVIGLLENPEDEYLKCEEKRDYEIDGDDACLNEENELQAIASLQTNLGKKNMSQDPKICKQNEWMKIVNNTLRENRLCFKEANKSKYNKQEKKDFLSHENKLQRLT</sequence>
<organism evidence="2 3">
    <name type="scientific">Psophocarpus tetragonolobus</name>
    <name type="common">Winged bean</name>
    <name type="synonym">Dolichos tetragonolobus</name>
    <dbReference type="NCBI Taxonomy" id="3891"/>
    <lineage>
        <taxon>Eukaryota</taxon>
        <taxon>Viridiplantae</taxon>
        <taxon>Streptophyta</taxon>
        <taxon>Embryophyta</taxon>
        <taxon>Tracheophyta</taxon>
        <taxon>Spermatophyta</taxon>
        <taxon>Magnoliopsida</taxon>
        <taxon>eudicotyledons</taxon>
        <taxon>Gunneridae</taxon>
        <taxon>Pentapetalae</taxon>
        <taxon>rosids</taxon>
        <taxon>fabids</taxon>
        <taxon>Fabales</taxon>
        <taxon>Fabaceae</taxon>
        <taxon>Papilionoideae</taxon>
        <taxon>50 kb inversion clade</taxon>
        <taxon>NPAAA clade</taxon>
        <taxon>indigoferoid/millettioid clade</taxon>
        <taxon>Phaseoleae</taxon>
        <taxon>Psophocarpus</taxon>
    </lineage>
</organism>
<dbReference type="InterPro" id="IPR045055">
    <property type="entry name" value="DNA2/NAM7-like"/>
</dbReference>
<evidence type="ECO:0000259" key="1">
    <source>
        <dbReference type="Pfam" id="PF13086"/>
    </source>
</evidence>
<dbReference type="EMBL" id="JAYMYS010000007">
    <property type="protein sequence ID" value="KAK7387347.1"/>
    <property type="molecule type" value="Genomic_DNA"/>
</dbReference>
<evidence type="ECO:0000313" key="3">
    <source>
        <dbReference type="Proteomes" id="UP001386955"/>
    </source>
</evidence>